<reference evidence="1 2" key="1">
    <citation type="submission" date="2018-12" db="EMBL/GenBank/DDBJ databases">
        <title>The Draft Genome Sequence of the Soil Bacterium Pedobacter tournemirensis R1.</title>
        <authorList>
            <person name="He J."/>
        </authorList>
    </citation>
    <scope>NUCLEOTIDE SEQUENCE [LARGE SCALE GENOMIC DNA]</scope>
    <source>
        <strain evidence="1 2">R1</strain>
    </source>
</reference>
<dbReference type="EMBL" id="RXOC01000004">
    <property type="protein sequence ID" value="RXF70519.1"/>
    <property type="molecule type" value="Genomic_DNA"/>
</dbReference>
<evidence type="ECO:0000313" key="2">
    <source>
        <dbReference type="Proteomes" id="UP000290848"/>
    </source>
</evidence>
<name>A0A4Q0MCA7_9SPHI</name>
<dbReference type="AlphaFoldDB" id="A0A4Q0MCA7"/>
<comment type="caution">
    <text evidence="1">The sequence shown here is derived from an EMBL/GenBank/DDBJ whole genome shotgun (WGS) entry which is preliminary data.</text>
</comment>
<gene>
    <name evidence="1" type="ORF">EKH83_07705</name>
</gene>
<protein>
    <submittedName>
        <fullName evidence="1">Uncharacterized protein</fullName>
    </submittedName>
</protein>
<sequence>MYLREFALSYLFTQMLGCVFSAFEVKSKFAIVKSILRQKIDPQRIHLREAQSYCAILFDDNNRKPSRRLYFNRKKKFVDIRDANKKFERNEIEVQHDIFGDKLMEGYWSKSSS</sequence>
<organism evidence="1 2">
    <name type="scientific">Arcticibacter tournemirensis</name>
    <dbReference type="NCBI Taxonomy" id="699437"/>
    <lineage>
        <taxon>Bacteria</taxon>
        <taxon>Pseudomonadati</taxon>
        <taxon>Bacteroidota</taxon>
        <taxon>Sphingobacteriia</taxon>
        <taxon>Sphingobacteriales</taxon>
        <taxon>Sphingobacteriaceae</taxon>
        <taxon>Arcticibacter</taxon>
    </lineage>
</organism>
<accession>A0A4Q0MCA7</accession>
<dbReference type="RefSeq" id="WP_128768824.1">
    <property type="nucleotide sequence ID" value="NZ_RXOC01000004.1"/>
</dbReference>
<evidence type="ECO:0000313" key="1">
    <source>
        <dbReference type="EMBL" id="RXF70519.1"/>
    </source>
</evidence>
<proteinExistence type="predicted"/>
<dbReference type="Proteomes" id="UP000290848">
    <property type="component" value="Unassembled WGS sequence"/>
</dbReference>